<evidence type="ECO:0000313" key="1">
    <source>
        <dbReference type="EMBL" id="TLF43464.1"/>
    </source>
</evidence>
<name>A0A5R8M1L8_LACZE</name>
<sequence length="73" mass="8398">MKLTKNLRGKRVRIVFKDHEAVVTPEKWSHALVTYYTSKLDDDNGENIEVSLDNDPTSYVVYGDEIKSIDIVK</sequence>
<accession>A0A5R8M1L8</accession>
<reference evidence="1 2" key="1">
    <citation type="submission" date="2019-05" db="EMBL/GenBank/DDBJ databases">
        <title>Genome-based reclassification of Lactobacillus casei as Lactobacillus casei subsp. casei. subsp.nov., description of Lactobacillus casei subsp. zeae subsp. nov., and emended description of Lactobacillus casei.</title>
        <authorList>
            <person name="Huang C.-H."/>
        </authorList>
    </citation>
    <scope>NUCLEOTIDE SEQUENCE [LARGE SCALE GENOMIC DNA]</scope>
    <source>
        <strain evidence="1 2">CRBIP24.58</strain>
    </source>
</reference>
<gene>
    <name evidence="1" type="ORF">FEI14_00845</name>
</gene>
<proteinExistence type="predicted"/>
<dbReference type="AlphaFoldDB" id="A0A5R8M1L8"/>
<dbReference type="Proteomes" id="UP000307781">
    <property type="component" value="Unassembled WGS sequence"/>
</dbReference>
<evidence type="ECO:0008006" key="3">
    <source>
        <dbReference type="Google" id="ProtNLM"/>
    </source>
</evidence>
<organism evidence="1 2">
    <name type="scientific">Lacticaseibacillus zeae</name>
    <name type="common">Lactobacillus zeae</name>
    <dbReference type="NCBI Taxonomy" id="57037"/>
    <lineage>
        <taxon>Bacteria</taxon>
        <taxon>Bacillati</taxon>
        <taxon>Bacillota</taxon>
        <taxon>Bacilli</taxon>
        <taxon>Lactobacillales</taxon>
        <taxon>Lactobacillaceae</taxon>
        <taxon>Lacticaseibacillus</taxon>
    </lineage>
</organism>
<protein>
    <recommendedName>
        <fullName evidence="3">DUF2187 domain-containing protein</fullName>
    </recommendedName>
</protein>
<dbReference type="EMBL" id="VBWN01000001">
    <property type="protein sequence ID" value="TLF43464.1"/>
    <property type="molecule type" value="Genomic_DNA"/>
</dbReference>
<comment type="caution">
    <text evidence="1">The sequence shown here is derived from an EMBL/GenBank/DDBJ whole genome shotgun (WGS) entry which is preliminary data.</text>
</comment>
<evidence type="ECO:0000313" key="2">
    <source>
        <dbReference type="Proteomes" id="UP000307781"/>
    </source>
</evidence>